<evidence type="ECO:0008006" key="3">
    <source>
        <dbReference type="Google" id="ProtNLM"/>
    </source>
</evidence>
<dbReference type="SUPFAM" id="SSF51735">
    <property type="entry name" value="NAD(P)-binding Rossmann-fold domains"/>
    <property type="match status" value="1"/>
</dbReference>
<comment type="caution">
    <text evidence="1">The sequence shown here is derived from an EMBL/GenBank/DDBJ whole genome shotgun (WGS) entry which is preliminary data.</text>
</comment>
<evidence type="ECO:0000313" key="2">
    <source>
        <dbReference type="Proteomes" id="UP000601435"/>
    </source>
</evidence>
<accession>A0A813ADJ3</accession>
<dbReference type="InterPro" id="IPR002347">
    <property type="entry name" value="SDR_fam"/>
</dbReference>
<dbReference type="AlphaFoldDB" id="A0A813ADJ3"/>
<dbReference type="OrthoDB" id="409363at2759"/>
<dbReference type="CDD" id="cd05325">
    <property type="entry name" value="carb_red_sniffer_like_SDR_c"/>
    <property type="match status" value="1"/>
</dbReference>
<dbReference type="GO" id="GO:0016491">
    <property type="term" value="F:oxidoreductase activity"/>
    <property type="evidence" value="ECO:0007669"/>
    <property type="project" value="TreeGrafter"/>
</dbReference>
<sequence>MRRACVVGASRGLGLALAKHLARRGDAVLCAARTPTAALAELERDFPHSVTVLQMDVTDAPSVADAAERAQGILASPGRPPGLELLCHTAGLLQDKSRGVIPENGLHRLDPEAIHYTFAVNVLGPLMVLKHFAPLLKASETEGPLVPQAPKSTAVFYSARVGSIGDNVTGGWYSYRSSKAALNQVVRTASVELARHRVCCFALHPGTVDTDLTRAFARARSKYTVQDVDEAAENHLAIIASRRMEHAGRFFDWRAEEIPW</sequence>
<organism evidence="1 2">
    <name type="scientific">Symbiodinium necroappetens</name>
    <dbReference type="NCBI Taxonomy" id="1628268"/>
    <lineage>
        <taxon>Eukaryota</taxon>
        <taxon>Sar</taxon>
        <taxon>Alveolata</taxon>
        <taxon>Dinophyceae</taxon>
        <taxon>Suessiales</taxon>
        <taxon>Symbiodiniaceae</taxon>
        <taxon>Symbiodinium</taxon>
    </lineage>
</organism>
<gene>
    <name evidence="1" type="ORF">SNEC2469_LOCUS27619</name>
</gene>
<name>A0A813ADJ3_9DINO</name>
<protein>
    <recommendedName>
        <fullName evidence="3">C-factor</fullName>
    </recommendedName>
</protein>
<dbReference type="Gene3D" id="3.40.50.720">
    <property type="entry name" value="NAD(P)-binding Rossmann-like Domain"/>
    <property type="match status" value="1"/>
</dbReference>
<dbReference type="Proteomes" id="UP000601435">
    <property type="component" value="Unassembled WGS sequence"/>
</dbReference>
<dbReference type="PANTHER" id="PTHR43544">
    <property type="entry name" value="SHORT-CHAIN DEHYDROGENASE/REDUCTASE"/>
    <property type="match status" value="1"/>
</dbReference>
<proteinExistence type="predicted"/>
<dbReference type="InterPro" id="IPR051468">
    <property type="entry name" value="Fungal_SecMetab_SDRs"/>
</dbReference>
<evidence type="ECO:0000313" key="1">
    <source>
        <dbReference type="EMBL" id="CAE7864936.1"/>
    </source>
</evidence>
<reference evidence="1" key="1">
    <citation type="submission" date="2021-02" db="EMBL/GenBank/DDBJ databases">
        <authorList>
            <person name="Dougan E. K."/>
            <person name="Rhodes N."/>
            <person name="Thang M."/>
            <person name="Chan C."/>
        </authorList>
    </citation>
    <scope>NUCLEOTIDE SEQUENCE</scope>
</reference>
<dbReference type="GO" id="GO:0005737">
    <property type="term" value="C:cytoplasm"/>
    <property type="evidence" value="ECO:0007669"/>
    <property type="project" value="TreeGrafter"/>
</dbReference>
<dbReference type="EMBL" id="CAJNJA010058486">
    <property type="protein sequence ID" value="CAE7864936.1"/>
    <property type="molecule type" value="Genomic_DNA"/>
</dbReference>
<dbReference type="Pfam" id="PF00106">
    <property type="entry name" value="adh_short"/>
    <property type="match status" value="1"/>
</dbReference>
<dbReference type="PRINTS" id="PR00081">
    <property type="entry name" value="GDHRDH"/>
</dbReference>
<dbReference type="PANTHER" id="PTHR43544:SF12">
    <property type="entry name" value="NAD(P)-BINDING ROSSMANN-FOLD SUPERFAMILY PROTEIN"/>
    <property type="match status" value="1"/>
</dbReference>
<dbReference type="InterPro" id="IPR036291">
    <property type="entry name" value="NAD(P)-bd_dom_sf"/>
</dbReference>
<keyword evidence="2" id="KW-1185">Reference proteome</keyword>